<reference evidence="2 3" key="1">
    <citation type="journal article" date="2019" name="Nat. Plants">
        <title>Genome sequencing of Musa balbisiana reveals subgenome evolution and function divergence in polyploid bananas.</title>
        <authorList>
            <person name="Yao X."/>
        </authorList>
    </citation>
    <scope>NUCLEOTIDE SEQUENCE [LARGE SCALE GENOMIC DNA]</scope>
    <source>
        <strain evidence="3">cv. DH-PKW</strain>
        <tissue evidence="2">Leaves</tissue>
    </source>
</reference>
<dbReference type="EMBL" id="PYDT01000010">
    <property type="protein sequence ID" value="THU46545.1"/>
    <property type="molecule type" value="Genomic_DNA"/>
</dbReference>
<comment type="caution">
    <text evidence="2">The sequence shown here is derived from an EMBL/GenBank/DDBJ whole genome shotgun (WGS) entry which is preliminary data.</text>
</comment>
<evidence type="ECO:0000313" key="3">
    <source>
        <dbReference type="Proteomes" id="UP000317650"/>
    </source>
</evidence>
<protein>
    <submittedName>
        <fullName evidence="2">Uncharacterized protein</fullName>
    </submittedName>
</protein>
<name>A0A4S8IED9_MUSBA</name>
<dbReference type="AlphaFoldDB" id="A0A4S8IED9"/>
<dbReference type="Proteomes" id="UP000317650">
    <property type="component" value="Chromosome 9"/>
</dbReference>
<sequence>MPPVSRLHKKAACGCEIHRTILISIESNGECCANASYTAIFSSHSMGDDKRSRDSRNRSPTSRSSLPPPRRLPWEGDFSADPHSDPSSLSGSIWWPSSVPPAPFLLWLFDSSRVEEAQPGGLIVEEDGGVRSSDTRSGRGGEEMDIFKESMLRLFEVHRNFSVSHLFARMNTADEFCIHFGITCFWNSSRAW</sequence>
<proteinExistence type="predicted"/>
<accession>A0A4S8IED9</accession>
<feature type="region of interest" description="Disordered" evidence="1">
    <location>
        <begin position="44"/>
        <end position="83"/>
    </location>
</feature>
<evidence type="ECO:0000313" key="2">
    <source>
        <dbReference type="EMBL" id="THU46545.1"/>
    </source>
</evidence>
<feature type="compositionally biased region" description="Basic and acidic residues" evidence="1">
    <location>
        <begin position="46"/>
        <end position="57"/>
    </location>
</feature>
<keyword evidence="3" id="KW-1185">Reference proteome</keyword>
<evidence type="ECO:0000256" key="1">
    <source>
        <dbReference type="SAM" id="MobiDB-lite"/>
    </source>
</evidence>
<organism evidence="2 3">
    <name type="scientific">Musa balbisiana</name>
    <name type="common">Banana</name>
    <dbReference type="NCBI Taxonomy" id="52838"/>
    <lineage>
        <taxon>Eukaryota</taxon>
        <taxon>Viridiplantae</taxon>
        <taxon>Streptophyta</taxon>
        <taxon>Embryophyta</taxon>
        <taxon>Tracheophyta</taxon>
        <taxon>Spermatophyta</taxon>
        <taxon>Magnoliopsida</taxon>
        <taxon>Liliopsida</taxon>
        <taxon>Zingiberales</taxon>
        <taxon>Musaceae</taxon>
        <taxon>Musa</taxon>
    </lineage>
</organism>
<gene>
    <name evidence="2" type="ORF">C4D60_Mb09t06070</name>
</gene>